<dbReference type="Pfam" id="PF02563">
    <property type="entry name" value="Poly_export"/>
    <property type="match status" value="1"/>
</dbReference>
<evidence type="ECO:0000259" key="5">
    <source>
        <dbReference type="Pfam" id="PF25994"/>
    </source>
</evidence>
<sequence>MGRVLQRIARLAECVALVLALCCTLASARAQAQAAYRLGVGDVLQVSVFAAPDLSGRFTIGSDGAIRYPRLGSVMMAELTQEEAAERIADGLVGRIPADQTVTVDIVSHAPVFVTGDVQTPGRYEFRPGMIVLELVALGGGLRRPDSPMTGAALQMLMLQRDYADERLVRWSQRVERARLESEIRALEFDSKGLIASGAPRDMVEAEETLFRVRKDSLAAQEAAAEAQRRTLDDEILTLQKSLTLHDRDLVLIEQDVNATQKLADQGLTAHSRLRDSQRQQSGLQRDRLEVIGLLARARQNRLDIDQRAAAVLEARSTENALSLRAVELANLRTEQKIASLAASIEAAHDDLETGSLRQVPAATYAVVRTDRAGTTQISVDAHDRLRPGDILEVDRHLPELDMPARAATR</sequence>
<protein>
    <submittedName>
        <fullName evidence="6">Polysaccharide biosynthesis/export family protein</fullName>
    </submittedName>
</protein>
<evidence type="ECO:0000259" key="3">
    <source>
        <dbReference type="Pfam" id="PF02563"/>
    </source>
</evidence>
<reference evidence="7" key="1">
    <citation type="journal article" date="2019" name="Int. J. Syst. Evol. Microbiol.">
        <title>The Global Catalogue of Microorganisms (GCM) 10K type strain sequencing project: providing services to taxonomists for standard genome sequencing and annotation.</title>
        <authorList>
            <consortium name="The Broad Institute Genomics Platform"/>
            <consortium name="The Broad Institute Genome Sequencing Center for Infectious Disease"/>
            <person name="Wu L."/>
            <person name="Ma J."/>
        </authorList>
    </citation>
    <scope>NUCLEOTIDE SEQUENCE [LARGE SCALE GENOMIC DNA]</scope>
    <source>
        <strain evidence="7">KACC 12633</strain>
    </source>
</reference>
<dbReference type="InterPro" id="IPR019554">
    <property type="entry name" value="Soluble_ligand-bd"/>
</dbReference>
<dbReference type="EMBL" id="JBHSML010000013">
    <property type="protein sequence ID" value="MFC5518431.1"/>
    <property type="molecule type" value="Genomic_DNA"/>
</dbReference>
<dbReference type="RefSeq" id="WP_266343412.1">
    <property type="nucleotide sequence ID" value="NZ_JAPKNH010000003.1"/>
</dbReference>
<organism evidence="6 7">
    <name type="scientific">Kaistia terrae</name>
    <dbReference type="NCBI Taxonomy" id="537017"/>
    <lineage>
        <taxon>Bacteria</taxon>
        <taxon>Pseudomonadati</taxon>
        <taxon>Pseudomonadota</taxon>
        <taxon>Alphaproteobacteria</taxon>
        <taxon>Hyphomicrobiales</taxon>
        <taxon>Kaistiaceae</taxon>
        <taxon>Kaistia</taxon>
    </lineage>
</organism>
<feature type="domain" description="Polysaccharide export protein N-terminal" evidence="3">
    <location>
        <begin position="31"/>
        <end position="106"/>
    </location>
</feature>
<dbReference type="InterPro" id="IPR003715">
    <property type="entry name" value="Poly_export_N"/>
</dbReference>
<gene>
    <name evidence="6" type="ORF">ACFPP9_21835</name>
</gene>
<feature type="chain" id="PRO_5045535421" evidence="2">
    <location>
        <begin position="33"/>
        <end position="410"/>
    </location>
</feature>
<dbReference type="Pfam" id="PF10531">
    <property type="entry name" value="SLBB"/>
    <property type="match status" value="1"/>
</dbReference>
<dbReference type="InterPro" id="IPR049712">
    <property type="entry name" value="Poly_export"/>
</dbReference>
<comment type="caution">
    <text evidence="6">The sequence shown here is derived from an EMBL/GenBank/DDBJ whole genome shotgun (WGS) entry which is preliminary data.</text>
</comment>
<dbReference type="InterPro" id="IPR058781">
    <property type="entry name" value="HH_AprE-like"/>
</dbReference>
<evidence type="ECO:0000313" key="6">
    <source>
        <dbReference type="EMBL" id="MFC5518431.1"/>
    </source>
</evidence>
<dbReference type="Pfam" id="PF25994">
    <property type="entry name" value="HH_AprE"/>
    <property type="match status" value="1"/>
</dbReference>
<keyword evidence="1 2" id="KW-0732">Signal</keyword>
<evidence type="ECO:0000313" key="7">
    <source>
        <dbReference type="Proteomes" id="UP001596150"/>
    </source>
</evidence>
<accession>A0ABW0Q0Q6</accession>
<evidence type="ECO:0000259" key="4">
    <source>
        <dbReference type="Pfam" id="PF10531"/>
    </source>
</evidence>
<feature type="domain" description="AprE-like long alpha-helical hairpin" evidence="5">
    <location>
        <begin position="170"/>
        <end position="341"/>
    </location>
</feature>
<proteinExistence type="predicted"/>
<dbReference type="PANTHER" id="PTHR33619">
    <property type="entry name" value="POLYSACCHARIDE EXPORT PROTEIN GFCE-RELATED"/>
    <property type="match status" value="1"/>
</dbReference>
<dbReference type="Proteomes" id="UP001596150">
    <property type="component" value="Unassembled WGS sequence"/>
</dbReference>
<feature type="signal peptide" evidence="2">
    <location>
        <begin position="1"/>
        <end position="32"/>
    </location>
</feature>
<evidence type="ECO:0000256" key="1">
    <source>
        <dbReference type="ARBA" id="ARBA00022729"/>
    </source>
</evidence>
<keyword evidence="7" id="KW-1185">Reference proteome</keyword>
<dbReference type="Gene3D" id="3.30.1950.10">
    <property type="entry name" value="wza like domain"/>
    <property type="match status" value="1"/>
</dbReference>
<dbReference type="PANTHER" id="PTHR33619:SF3">
    <property type="entry name" value="POLYSACCHARIDE EXPORT PROTEIN GFCE-RELATED"/>
    <property type="match status" value="1"/>
</dbReference>
<evidence type="ECO:0000256" key="2">
    <source>
        <dbReference type="SAM" id="SignalP"/>
    </source>
</evidence>
<name>A0ABW0Q0Q6_9HYPH</name>
<feature type="domain" description="Soluble ligand binding" evidence="4">
    <location>
        <begin position="112"/>
        <end position="145"/>
    </location>
</feature>